<proteinExistence type="predicted"/>
<dbReference type="EMBL" id="JBJQND010000008">
    <property type="protein sequence ID" value="KAL3868400.1"/>
    <property type="molecule type" value="Genomic_DNA"/>
</dbReference>
<dbReference type="Proteomes" id="UP001634394">
    <property type="component" value="Unassembled WGS sequence"/>
</dbReference>
<organism evidence="1 2">
    <name type="scientific">Sinanodonta woodiana</name>
    <name type="common">Chinese pond mussel</name>
    <name type="synonym">Anodonta woodiana</name>
    <dbReference type="NCBI Taxonomy" id="1069815"/>
    <lineage>
        <taxon>Eukaryota</taxon>
        <taxon>Metazoa</taxon>
        <taxon>Spiralia</taxon>
        <taxon>Lophotrochozoa</taxon>
        <taxon>Mollusca</taxon>
        <taxon>Bivalvia</taxon>
        <taxon>Autobranchia</taxon>
        <taxon>Heteroconchia</taxon>
        <taxon>Palaeoheterodonta</taxon>
        <taxon>Unionida</taxon>
        <taxon>Unionoidea</taxon>
        <taxon>Unionidae</taxon>
        <taxon>Unioninae</taxon>
        <taxon>Sinanodonta</taxon>
    </lineage>
</organism>
<accession>A0ABD3W3E8</accession>
<sequence>MHLQTKVIRVDGCTSKKNALCIIIQEHASIYKKQDNCCKFCKDKDIINVSCVPRNLNCLETRQLTMNKLGPKNSQRTLRLLNISMQKLSTDLSCSVDPNDMTHCTAYM</sequence>
<name>A0ABD3W3E8_SINWO</name>
<evidence type="ECO:0000313" key="1">
    <source>
        <dbReference type="EMBL" id="KAL3868400.1"/>
    </source>
</evidence>
<evidence type="ECO:0000313" key="2">
    <source>
        <dbReference type="Proteomes" id="UP001634394"/>
    </source>
</evidence>
<gene>
    <name evidence="1" type="ORF">ACJMK2_041210</name>
</gene>
<comment type="caution">
    <text evidence="1">The sequence shown here is derived from an EMBL/GenBank/DDBJ whole genome shotgun (WGS) entry which is preliminary data.</text>
</comment>
<protein>
    <submittedName>
        <fullName evidence="1">Uncharacterized protein</fullName>
    </submittedName>
</protein>
<dbReference type="AlphaFoldDB" id="A0ABD3W3E8"/>
<reference evidence="1 2" key="1">
    <citation type="submission" date="2024-11" db="EMBL/GenBank/DDBJ databases">
        <title>Chromosome-level genome assembly of the freshwater bivalve Anodonta woodiana.</title>
        <authorList>
            <person name="Chen X."/>
        </authorList>
    </citation>
    <scope>NUCLEOTIDE SEQUENCE [LARGE SCALE GENOMIC DNA]</scope>
    <source>
        <strain evidence="1">MN2024</strain>
        <tissue evidence="1">Gills</tissue>
    </source>
</reference>
<keyword evidence="2" id="KW-1185">Reference proteome</keyword>